<keyword evidence="7" id="KW-0812">Transmembrane</keyword>
<keyword evidence="4" id="KW-0560">Oxidoreductase</keyword>
<dbReference type="EMBL" id="CDHK01000001">
    <property type="protein sequence ID" value="CEJ53925.1"/>
    <property type="molecule type" value="Genomic_DNA"/>
</dbReference>
<keyword evidence="7" id="KW-0472">Membrane</keyword>
<dbReference type="AlphaFoldDB" id="A0A0F7TBW5"/>
<accession>A0A0F7TBW5</accession>
<dbReference type="InterPro" id="IPR001128">
    <property type="entry name" value="Cyt_P450"/>
</dbReference>
<comment type="cofactor">
    <cofactor evidence="1 6">
        <name>heme</name>
        <dbReference type="ChEBI" id="CHEBI:30413"/>
    </cofactor>
</comment>
<dbReference type="SUPFAM" id="SSF48264">
    <property type="entry name" value="Cytochrome P450"/>
    <property type="match status" value="1"/>
</dbReference>
<sequence>MDILQNATHITLNGGTKFGDAVNYVVPLVTLFTLYLIRVYLLPETDPYRLKKIPAISRSRIVDAYMSGTYWRFFFPRLFPYAREGYYKYSKNGKPFKIWMGLFQNWVYILPPKYLSRIKNQGLSELSFRSVVDTYLVPKFSSGHFDNFEIQVASKLVNGNLSDIKPLIQIRTEEILDQEIGSPKEWKRIHAHTLAMKIMKYVSGRVVFGAELVENPAFLEAMERYSTKVMYYGLILRWINLGPLRNYIMYLIHWKHRRDLAIATQFVTDHIAERKRAQKEMHEEDKPVDCIQWAMDQEIPDDLKQPEQIAHRLLHLSAGLIGTPATVLVNLLFDTVTHSDYLSEVRAEITECLAESGGGWSESSMAKMKKFDSFIQECFRITPGIVSLTGWRLVASDSFSFDDDLVLPKGTLITFPTMYMQHDSDIYPDADKFDGFRFYRMREEEHQAGRISNIKDTRNDWLAFGHGRQACPGRFYSIKLLKTILGELVMRYDMRYAGGTRPRPETLDLEPVIAPDLSVELEFISRAQDA</sequence>
<evidence type="ECO:0000256" key="1">
    <source>
        <dbReference type="ARBA" id="ARBA00001971"/>
    </source>
</evidence>
<feature type="transmembrane region" description="Helical" evidence="7">
    <location>
        <begin position="21"/>
        <end position="42"/>
    </location>
</feature>
<dbReference type="InterPro" id="IPR002403">
    <property type="entry name" value="Cyt_P450_E_grp-IV"/>
</dbReference>
<keyword evidence="6" id="KW-0349">Heme</keyword>
<keyword evidence="3 6" id="KW-0479">Metal-binding</keyword>
<reference evidence="9" key="1">
    <citation type="journal article" date="2015" name="Genome Announc.">
        <title>Draft genome sequence of the fungus Penicillium brasilianum MG11.</title>
        <authorList>
            <person name="Horn F."/>
            <person name="Linde J."/>
            <person name="Mattern D.J."/>
            <person name="Walther G."/>
            <person name="Guthke R."/>
            <person name="Brakhage A.A."/>
            <person name="Valiante V."/>
        </authorList>
    </citation>
    <scope>NUCLEOTIDE SEQUENCE [LARGE SCALE GENOMIC DNA]</scope>
    <source>
        <strain evidence="9">MG11</strain>
    </source>
</reference>
<gene>
    <name evidence="8" type="ORF">PMG11_00258</name>
</gene>
<dbReference type="CDD" id="cd11041">
    <property type="entry name" value="CYP503A1-like"/>
    <property type="match status" value="1"/>
</dbReference>
<keyword evidence="9" id="KW-1185">Reference proteome</keyword>
<feature type="binding site" description="axial binding residue" evidence="6">
    <location>
        <position position="471"/>
    </location>
    <ligand>
        <name>heme</name>
        <dbReference type="ChEBI" id="CHEBI:30413"/>
    </ligand>
    <ligandPart>
        <name>Fe</name>
        <dbReference type="ChEBI" id="CHEBI:18248"/>
    </ligandPart>
</feature>
<proteinExistence type="inferred from homology"/>
<evidence type="ECO:0000256" key="3">
    <source>
        <dbReference type="ARBA" id="ARBA00022723"/>
    </source>
</evidence>
<evidence type="ECO:0000256" key="6">
    <source>
        <dbReference type="PIRSR" id="PIRSR602403-1"/>
    </source>
</evidence>
<dbReference type="Gene3D" id="1.10.630.10">
    <property type="entry name" value="Cytochrome P450"/>
    <property type="match status" value="1"/>
</dbReference>
<dbReference type="Proteomes" id="UP000042958">
    <property type="component" value="Unassembled WGS sequence"/>
</dbReference>
<dbReference type="GO" id="GO:0043386">
    <property type="term" value="P:mycotoxin biosynthetic process"/>
    <property type="evidence" value="ECO:0007669"/>
    <property type="project" value="UniProtKB-ARBA"/>
</dbReference>
<evidence type="ECO:0000256" key="2">
    <source>
        <dbReference type="ARBA" id="ARBA00010617"/>
    </source>
</evidence>
<name>A0A0F7TBW5_PENBI</name>
<comment type="similarity">
    <text evidence="2">Belongs to the cytochrome P450 family.</text>
</comment>
<evidence type="ECO:0000256" key="7">
    <source>
        <dbReference type="SAM" id="Phobius"/>
    </source>
</evidence>
<dbReference type="PANTHER" id="PTHR46206">
    <property type="entry name" value="CYTOCHROME P450"/>
    <property type="match status" value="1"/>
</dbReference>
<dbReference type="InterPro" id="IPR036396">
    <property type="entry name" value="Cyt_P450_sf"/>
</dbReference>
<dbReference type="PRINTS" id="PR00465">
    <property type="entry name" value="EP450IV"/>
</dbReference>
<evidence type="ECO:0000256" key="5">
    <source>
        <dbReference type="ARBA" id="ARBA00023004"/>
    </source>
</evidence>
<dbReference type="STRING" id="104259.A0A0F7TBW5"/>
<keyword evidence="7" id="KW-1133">Transmembrane helix</keyword>
<dbReference type="OrthoDB" id="4240849at2759"/>
<protein>
    <recommendedName>
        <fullName evidence="10">Cytochrome P450</fullName>
    </recommendedName>
</protein>
<dbReference type="GO" id="GO:0004497">
    <property type="term" value="F:monooxygenase activity"/>
    <property type="evidence" value="ECO:0007669"/>
    <property type="project" value="InterPro"/>
</dbReference>
<evidence type="ECO:0008006" key="10">
    <source>
        <dbReference type="Google" id="ProtNLM"/>
    </source>
</evidence>
<evidence type="ECO:0000256" key="4">
    <source>
        <dbReference type="ARBA" id="ARBA00023002"/>
    </source>
</evidence>
<evidence type="ECO:0000313" key="8">
    <source>
        <dbReference type="EMBL" id="CEJ53925.1"/>
    </source>
</evidence>
<dbReference type="Pfam" id="PF00067">
    <property type="entry name" value="p450"/>
    <property type="match status" value="1"/>
</dbReference>
<evidence type="ECO:0000313" key="9">
    <source>
        <dbReference type="Proteomes" id="UP000042958"/>
    </source>
</evidence>
<organism evidence="8 9">
    <name type="scientific">Penicillium brasilianum</name>
    <dbReference type="NCBI Taxonomy" id="104259"/>
    <lineage>
        <taxon>Eukaryota</taxon>
        <taxon>Fungi</taxon>
        <taxon>Dikarya</taxon>
        <taxon>Ascomycota</taxon>
        <taxon>Pezizomycotina</taxon>
        <taxon>Eurotiomycetes</taxon>
        <taxon>Eurotiomycetidae</taxon>
        <taxon>Eurotiales</taxon>
        <taxon>Aspergillaceae</taxon>
        <taxon>Penicillium</taxon>
    </lineage>
</organism>
<dbReference type="GO" id="GO:0016705">
    <property type="term" value="F:oxidoreductase activity, acting on paired donors, with incorporation or reduction of molecular oxygen"/>
    <property type="evidence" value="ECO:0007669"/>
    <property type="project" value="InterPro"/>
</dbReference>
<keyword evidence="5 6" id="KW-0408">Iron</keyword>
<dbReference type="GO" id="GO:0005506">
    <property type="term" value="F:iron ion binding"/>
    <property type="evidence" value="ECO:0007669"/>
    <property type="project" value="InterPro"/>
</dbReference>
<dbReference type="GO" id="GO:0020037">
    <property type="term" value="F:heme binding"/>
    <property type="evidence" value="ECO:0007669"/>
    <property type="project" value="InterPro"/>
</dbReference>